<dbReference type="AlphaFoldDB" id="V8NIB8"/>
<dbReference type="PANTHER" id="PTHR12460:SF3">
    <property type="entry name" value="REGULATION OF NUCLEAR PRE-MRNA DOMAIN-CONTAINING PROTEIN 1B"/>
    <property type="match status" value="1"/>
</dbReference>
<protein>
    <submittedName>
        <fullName evidence="2">Regulation of nuclear pre-mRNA domain-containing protein 1B</fullName>
    </submittedName>
</protein>
<dbReference type="GO" id="GO:0031124">
    <property type="term" value="P:mRNA 3'-end processing"/>
    <property type="evidence" value="ECO:0007669"/>
    <property type="project" value="TreeGrafter"/>
</dbReference>
<accession>V8NIB8</accession>
<organism evidence="2 3">
    <name type="scientific">Ophiophagus hannah</name>
    <name type="common">King cobra</name>
    <name type="synonym">Naja hannah</name>
    <dbReference type="NCBI Taxonomy" id="8665"/>
    <lineage>
        <taxon>Eukaryota</taxon>
        <taxon>Metazoa</taxon>
        <taxon>Chordata</taxon>
        <taxon>Craniata</taxon>
        <taxon>Vertebrata</taxon>
        <taxon>Euteleostomi</taxon>
        <taxon>Lepidosauria</taxon>
        <taxon>Squamata</taxon>
        <taxon>Bifurcata</taxon>
        <taxon>Unidentata</taxon>
        <taxon>Episquamata</taxon>
        <taxon>Toxicofera</taxon>
        <taxon>Serpentes</taxon>
        <taxon>Colubroidea</taxon>
        <taxon>Elapidae</taxon>
        <taxon>Elapinae</taxon>
        <taxon>Ophiophagus</taxon>
    </lineage>
</organism>
<dbReference type="SMART" id="SM00582">
    <property type="entry name" value="RPR"/>
    <property type="match status" value="1"/>
</dbReference>
<comment type="caution">
    <text evidence="2">The sequence shown here is derived from an EMBL/GenBank/DDBJ whole genome shotgun (WGS) entry which is preliminary data.</text>
</comment>
<dbReference type="InterPro" id="IPR008942">
    <property type="entry name" value="ENTH_VHS"/>
</dbReference>
<dbReference type="InterPro" id="IPR006569">
    <property type="entry name" value="CID_dom"/>
</dbReference>
<gene>
    <name evidence="2" type="primary">RPRD1B</name>
    <name evidence="2" type="ORF">L345_12423</name>
</gene>
<dbReference type="OrthoDB" id="10069473at2759"/>
<reference evidence="2 3" key="1">
    <citation type="journal article" date="2013" name="Proc. Natl. Acad. Sci. U.S.A.">
        <title>The king cobra genome reveals dynamic gene evolution and adaptation in the snake venom system.</title>
        <authorList>
            <person name="Vonk F.J."/>
            <person name="Casewell N.R."/>
            <person name="Henkel C.V."/>
            <person name="Heimberg A.M."/>
            <person name="Jansen H.J."/>
            <person name="McCleary R.J."/>
            <person name="Kerkkamp H.M."/>
            <person name="Vos R.A."/>
            <person name="Guerreiro I."/>
            <person name="Calvete J.J."/>
            <person name="Wuster W."/>
            <person name="Woods A.E."/>
            <person name="Logan J.M."/>
            <person name="Harrison R.A."/>
            <person name="Castoe T.A."/>
            <person name="de Koning A.P."/>
            <person name="Pollock D.D."/>
            <person name="Yandell M."/>
            <person name="Calderon D."/>
            <person name="Renjifo C."/>
            <person name="Currier R.B."/>
            <person name="Salgado D."/>
            <person name="Pla D."/>
            <person name="Sanz L."/>
            <person name="Hyder A.S."/>
            <person name="Ribeiro J.M."/>
            <person name="Arntzen J.W."/>
            <person name="van den Thillart G.E."/>
            <person name="Boetzer M."/>
            <person name="Pirovano W."/>
            <person name="Dirks R.P."/>
            <person name="Spaink H.P."/>
            <person name="Duboule D."/>
            <person name="McGlinn E."/>
            <person name="Kini R.M."/>
            <person name="Richardson M.K."/>
        </authorList>
    </citation>
    <scope>NUCLEOTIDE SEQUENCE</scope>
    <source>
        <tissue evidence="2">Blood</tissue>
    </source>
</reference>
<dbReference type="Gene3D" id="1.25.40.90">
    <property type="match status" value="1"/>
</dbReference>
<feature type="non-terminal residue" evidence="2">
    <location>
        <position position="1"/>
    </location>
</feature>
<dbReference type="PANTHER" id="PTHR12460">
    <property type="entry name" value="CYCLIN-DEPENDENT KINASE INHIBITOR-RELATED PROTEIN"/>
    <property type="match status" value="1"/>
</dbReference>
<dbReference type="Proteomes" id="UP000018936">
    <property type="component" value="Unassembled WGS sequence"/>
</dbReference>
<sequence length="148" mass="16498">MSSFSESALERKLSELSNSQQSVQTLSLWLIHHRKHAGPIVVVWHRELRKVKCIAAHLARGKLLWACISASLEALARPSSTMRFGCFATLPCRARAELLRLNGVLLNSQSQWAPAAPSLQRSLFSSRLLGRPEEQPPSPRLVNLLGRL</sequence>
<evidence type="ECO:0000313" key="3">
    <source>
        <dbReference type="Proteomes" id="UP000018936"/>
    </source>
</evidence>
<dbReference type="PROSITE" id="PS51391">
    <property type="entry name" value="CID"/>
    <property type="match status" value="1"/>
</dbReference>
<dbReference type="EMBL" id="AZIM01003626">
    <property type="protein sequence ID" value="ETE61825.1"/>
    <property type="molecule type" value="Genomic_DNA"/>
</dbReference>
<dbReference type="SUPFAM" id="SSF48464">
    <property type="entry name" value="ENTH/VHS domain"/>
    <property type="match status" value="1"/>
</dbReference>
<proteinExistence type="predicted"/>
<feature type="domain" description="CID" evidence="1">
    <location>
        <begin position="1"/>
        <end position="148"/>
    </location>
</feature>
<dbReference type="GO" id="GO:0000993">
    <property type="term" value="F:RNA polymerase II complex binding"/>
    <property type="evidence" value="ECO:0007669"/>
    <property type="project" value="TreeGrafter"/>
</dbReference>
<dbReference type="Pfam" id="PF04818">
    <property type="entry name" value="CID"/>
    <property type="match status" value="1"/>
</dbReference>
<name>V8NIB8_OPHHA</name>
<keyword evidence="3" id="KW-1185">Reference proteome</keyword>
<evidence type="ECO:0000259" key="1">
    <source>
        <dbReference type="PROSITE" id="PS51391"/>
    </source>
</evidence>
<evidence type="ECO:0000313" key="2">
    <source>
        <dbReference type="EMBL" id="ETE61825.1"/>
    </source>
</evidence>